<sequence length="156" mass="16776">MAFPWSVGNGTSSEEPLENEDSSESDSEMSNDGDSSSSELSDTCLNKTKVNNSINVISNINNNKLAMNGLPKLELNVTEPALPMSARLLRTSLAPGMTGNRIPAGNAVARYRGPSNLIAYQGKVPSAPTLAVRKKRKNLLAKLHLREVSQIIIDLV</sequence>
<evidence type="ECO:0000256" key="1">
    <source>
        <dbReference type="SAM" id="MobiDB-lite"/>
    </source>
</evidence>
<dbReference type="AlphaFoldDB" id="A0A2G9TQN0"/>
<keyword evidence="3" id="KW-1185">Reference proteome</keyword>
<reference evidence="2 3" key="1">
    <citation type="submission" date="2015-09" db="EMBL/GenBank/DDBJ databases">
        <title>Draft genome of the parasitic nematode Teladorsagia circumcincta isolate WARC Sus (inbred).</title>
        <authorList>
            <person name="Mitreva M."/>
        </authorList>
    </citation>
    <scope>NUCLEOTIDE SEQUENCE [LARGE SCALE GENOMIC DNA]</scope>
    <source>
        <strain evidence="2 3">S</strain>
    </source>
</reference>
<proteinExistence type="predicted"/>
<dbReference type="OrthoDB" id="410267at2759"/>
<gene>
    <name evidence="2" type="ORF">TELCIR_18263</name>
</gene>
<protein>
    <submittedName>
        <fullName evidence="2">Uncharacterized protein</fullName>
    </submittedName>
</protein>
<feature type="compositionally biased region" description="Acidic residues" evidence="1">
    <location>
        <begin position="15"/>
        <end position="31"/>
    </location>
</feature>
<accession>A0A2G9TQN0</accession>
<name>A0A2G9TQN0_TELCI</name>
<evidence type="ECO:0000313" key="3">
    <source>
        <dbReference type="Proteomes" id="UP000230423"/>
    </source>
</evidence>
<feature type="compositionally biased region" description="Low complexity" evidence="1">
    <location>
        <begin position="32"/>
        <end position="42"/>
    </location>
</feature>
<evidence type="ECO:0000313" key="2">
    <source>
        <dbReference type="EMBL" id="PIO60245.1"/>
    </source>
</evidence>
<feature type="region of interest" description="Disordered" evidence="1">
    <location>
        <begin position="1"/>
        <end position="42"/>
    </location>
</feature>
<dbReference type="EMBL" id="KZ355852">
    <property type="protein sequence ID" value="PIO60245.1"/>
    <property type="molecule type" value="Genomic_DNA"/>
</dbReference>
<organism evidence="2 3">
    <name type="scientific">Teladorsagia circumcincta</name>
    <name type="common">Brown stomach worm</name>
    <name type="synonym">Ostertagia circumcincta</name>
    <dbReference type="NCBI Taxonomy" id="45464"/>
    <lineage>
        <taxon>Eukaryota</taxon>
        <taxon>Metazoa</taxon>
        <taxon>Ecdysozoa</taxon>
        <taxon>Nematoda</taxon>
        <taxon>Chromadorea</taxon>
        <taxon>Rhabditida</taxon>
        <taxon>Rhabditina</taxon>
        <taxon>Rhabditomorpha</taxon>
        <taxon>Strongyloidea</taxon>
        <taxon>Trichostrongylidae</taxon>
        <taxon>Teladorsagia</taxon>
    </lineage>
</organism>
<dbReference type="Proteomes" id="UP000230423">
    <property type="component" value="Unassembled WGS sequence"/>
</dbReference>